<dbReference type="SUPFAM" id="SSF51197">
    <property type="entry name" value="Clavaminate synthase-like"/>
    <property type="match status" value="1"/>
</dbReference>
<feature type="domain" description="JmjC" evidence="2">
    <location>
        <begin position="141"/>
        <end position="463"/>
    </location>
</feature>
<protein>
    <recommendedName>
        <fullName evidence="2">JmjC domain-containing protein</fullName>
    </recommendedName>
</protein>
<dbReference type="Proteomes" id="UP001214603">
    <property type="component" value="Chromosome 8"/>
</dbReference>
<sequence>MPHRAPSYRGYVPSAGDSVPVEPASLSARAMWDSYIAPRRPVVLDGLLDDAEWHGTRWTDLSYLRTAAGDAVVRVEPVHPHEDCFGTATPRTTMSFAEYLDTLRDDTAGKYYLTTQYELDPEQDSDDLDAGPPLDPLLPAPTAHLAADFPRHPRVLGALVLQQCNLWLGNSHKPKSSGLHHDFHDNLYVLLSGHKRFVLFPPSAHAALHLRGQVQKVHPNGLLVYEDPGRIRADGLDALDAAHWRVAARARARLERPAKRARGANDDREAKYQDAKDTFLLLRETYADADDAGDWDDDEDGDLADGDEDEEDEDEEDGDVDEGNEDAAEDEDGDEDEDEDEDENEDEEKAHKADEQQDSPAQDTPQEPPSFSRIKPHALHTHFGIHPPIPAPHPDADPLLPGAGCPPPLVVDLKPGQMLYLPASWFHEVTSAAAPDAPHMAFNYWMHPPDGHAFDAPYTDAEIWDEIRTRVV</sequence>
<feature type="region of interest" description="Disordered" evidence="1">
    <location>
        <begin position="290"/>
        <end position="374"/>
    </location>
</feature>
<gene>
    <name evidence="3" type="ORF">MOBT1_003189</name>
</gene>
<organism evidence="3 4">
    <name type="scientific">Malassezia obtusa</name>
    <dbReference type="NCBI Taxonomy" id="76774"/>
    <lineage>
        <taxon>Eukaryota</taxon>
        <taxon>Fungi</taxon>
        <taxon>Dikarya</taxon>
        <taxon>Basidiomycota</taxon>
        <taxon>Ustilaginomycotina</taxon>
        <taxon>Malasseziomycetes</taxon>
        <taxon>Malasseziales</taxon>
        <taxon>Malasseziaceae</taxon>
        <taxon>Malassezia</taxon>
    </lineage>
</organism>
<dbReference type="Pfam" id="PF13621">
    <property type="entry name" value="Cupin_8"/>
    <property type="match status" value="1"/>
</dbReference>
<name>A0AAF0E2M3_9BASI</name>
<dbReference type="Gene3D" id="2.60.120.10">
    <property type="entry name" value="Jelly Rolls"/>
    <property type="match status" value="2"/>
</dbReference>
<dbReference type="PROSITE" id="PS51184">
    <property type="entry name" value="JMJC"/>
    <property type="match status" value="1"/>
</dbReference>
<evidence type="ECO:0000313" key="4">
    <source>
        <dbReference type="Proteomes" id="UP001214603"/>
    </source>
</evidence>
<dbReference type="InterPro" id="IPR014710">
    <property type="entry name" value="RmlC-like_jellyroll"/>
</dbReference>
<keyword evidence="4" id="KW-1185">Reference proteome</keyword>
<evidence type="ECO:0000313" key="3">
    <source>
        <dbReference type="EMBL" id="WFD04479.1"/>
    </source>
</evidence>
<dbReference type="PANTHER" id="PTHR12461:SF100">
    <property type="entry name" value="JMJC DOMAIN-CONTAINING PROTEIN 4"/>
    <property type="match status" value="1"/>
</dbReference>
<dbReference type="EMBL" id="CP119941">
    <property type="protein sequence ID" value="WFD04479.1"/>
    <property type="molecule type" value="Genomic_DNA"/>
</dbReference>
<reference evidence="3" key="1">
    <citation type="submission" date="2023-03" db="EMBL/GenBank/DDBJ databases">
        <title>Mating type loci evolution in Malassezia.</title>
        <authorList>
            <person name="Coelho M.A."/>
        </authorList>
    </citation>
    <scope>NUCLEOTIDE SEQUENCE</scope>
    <source>
        <strain evidence="3">CBS 7876</strain>
    </source>
</reference>
<proteinExistence type="predicted"/>
<evidence type="ECO:0000256" key="1">
    <source>
        <dbReference type="SAM" id="MobiDB-lite"/>
    </source>
</evidence>
<feature type="compositionally biased region" description="Acidic residues" evidence="1">
    <location>
        <begin position="290"/>
        <end position="347"/>
    </location>
</feature>
<feature type="region of interest" description="Disordered" evidence="1">
    <location>
        <begin position="381"/>
        <end position="400"/>
    </location>
</feature>
<dbReference type="InterPro" id="IPR003347">
    <property type="entry name" value="JmjC_dom"/>
</dbReference>
<dbReference type="AlphaFoldDB" id="A0AAF0E2M3"/>
<evidence type="ECO:0000259" key="2">
    <source>
        <dbReference type="PROSITE" id="PS51184"/>
    </source>
</evidence>
<accession>A0AAF0E2M3</accession>
<dbReference type="InterPro" id="IPR041667">
    <property type="entry name" value="Cupin_8"/>
</dbReference>
<dbReference type="PANTHER" id="PTHR12461">
    <property type="entry name" value="HYPOXIA-INDUCIBLE FACTOR 1 ALPHA INHIBITOR-RELATED"/>
    <property type="match status" value="1"/>
</dbReference>